<name>A0A135V5G5_9PEZI</name>
<sequence length="169" mass="19045">MDDDLILFAEAPEVEQRTGCCPWQGCVHSSVKLIPEVVVRLPSADSSPAKGETEHKTPLLSDVKTDNTTSSAGFQIAPVVVPKKIERPEVATVKTNATVCASHASLKHWQWEFVKEGDLRCHSCKKTQKDFIFKCPRCMFKMCFHCRAQRGWTSRGAKEMRRQLKNAQK</sequence>
<evidence type="ECO:0008006" key="3">
    <source>
        <dbReference type="Google" id="ProtNLM"/>
    </source>
</evidence>
<keyword evidence="2" id="KW-1185">Reference proteome</keyword>
<dbReference type="EMBL" id="JFFI01000414">
    <property type="protein sequence ID" value="KXH67870.1"/>
    <property type="molecule type" value="Genomic_DNA"/>
</dbReference>
<evidence type="ECO:0000313" key="2">
    <source>
        <dbReference type="Proteomes" id="UP000070121"/>
    </source>
</evidence>
<organism evidence="1 2">
    <name type="scientific">Colletotrichum salicis</name>
    <dbReference type="NCBI Taxonomy" id="1209931"/>
    <lineage>
        <taxon>Eukaryota</taxon>
        <taxon>Fungi</taxon>
        <taxon>Dikarya</taxon>
        <taxon>Ascomycota</taxon>
        <taxon>Pezizomycotina</taxon>
        <taxon>Sordariomycetes</taxon>
        <taxon>Hypocreomycetidae</taxon>
        <taxon>Glomerellales</taxon>
        <taxon>Glomerellaceae</taxon>
        <taxon>Colletotrichum</taxon>
        <taxon>Colletotrichum acutatum species complex</taxon>
    </lineage>
</organism>
<dbReference type="OrthoDB" id="4841363at2759"/>
<comment type="caution">
    <text evidence="1">The sequence shown here is derived from an EMBL/GenBank/DDBJ whole genome shotgun (WGS) entry which is preliminary data.</text>
</comment>
<accession>A0A135V5G5</accession>
<dbReference type="AlphaFoldDB" id="A0A135V5G5"/>
<dbReference type="Proteomes" id="UP000070121">
    <property type="component" value="Unassembled WGS sequence"/>
</dbReference>
<gene>
    <name evidence="1" type="ORF">CSAL01_01696</name>
</gene>
<evidence type="ECO:0000313" key="1">
    <source>
        <dbReference type="EMBL" id="KXH67870.1"/>
    </source>
</evidence>
<protein>
    <recommendedName>
        <fullName evidence="3">IBR domain-containing protein</fullName>
    </recommendedName>
</protein>
<proteinExistence type="predicted"/>
<reference evidence="1 2" key="1">
    <citation type="submission" date="2014-02" db="EMBL/GenBank/DDBJ databases">
        <title>The genome sequence of Colletotrichum salicis CBS 607.94.</title>
        <authorList>
            <person name="Baroncelli R."/>
            <person name="Thon M.R."/>
        </authorList>
    </citation>
    <scope>NUCLEOTIDE SEQUENCE [LARGE SCALE GENOMIC DNA]</scope>
    <source>
        <strain evidence="1 2">CBS 607.94</strain>
    </source>
</reference>